<name>A0A453CPV1_AEGTS</name>
<evidence type="ECO:0000256" key="1">
    <source>
        <dbReference type="SAM" id="MobiDB-lite"/>
    </source>
</evidence>
<sequence>ALPCLPDQPPVRCSSPGSSPRLASERPFPAFISAKRQWDNLPLPVLTAGAAPSPPFPLARLLAGRNGSSLATVGFLAGRRKNGVCVPLGQGHGRRRRR</sequence>
<organism evidence="2 3">
    <name type="scientific">Aegilops tauschii subsp. strangulata</name>
    <name type="common">Goatgrass</name>
    <dbReference type="NCBI Taxonomy" id="200361"/>
    <lineage>
        <taxon>Eukaryota</taxon>
        <taxon>Viridiplantae</taxon>
        <taxon>Streptophyta</taxon>
        <taxon>Embryophyta</taxon>
        <taxon>Tracheophyta</taxon>
        <taxon>Spermatophyta</taxon>
        <taxon>Magnoliopsida</taxon>
        <taxon>Liliopsida</taxon>
        <taxon>Poales</taxon>
        <taxon>Poaceae</taxon>
        <taxon>BOP clade</taxon>
        <taxon>Pooideae</taxon>
        <taxon>Triticodae</taxon>
        <taxon>Triticeae</taxon>
        <taxon>Triticinae</taxon>
        <taxon>Aegilops</taxon>
    </lineage>
</organism>
<keyword evidence="3" id="KW-1185">Reference proteome</keyword>
<reference evidence="2" key="5">
    <citation type="journal article" date="2021" name="G3 (Bethesda)">
        <title>Aegilops tauschii genome assembly Aet v5.0 features greater sequence contiguity and improved annotation.</title>
        <authorList>
            <person name="Wang L."/>
            <person name="Zhu T."/>
            <person name="Rodriguez J.C."/>
            <person name="Deal K.R."/>
            <person name="Dubcovsky J."/>
            <person name="McGuire P.E."/>
            <person name="Lux T."/>
            <person name="Spannagl M."/>
            <person name="Mayer K.F.X."/>
            <person name="Baldrich P."/>
            <person name="Meyers B.C."/>
            <person name="Huo N."/>
            <person name="Gu Y.Q."/>
            <person name="Zhou H."/>
            <person name="Devos K.M."/>
            <person name="Bennetzen J.L."/>
            <person name="Unver T."/>
            <person name="Budak H."/>
            <person name="Gulick P.J."/>
            <person name="Galiba G."/>
            <person name="Kalapos B."/>
            <person name="Nelson D.R."/>
            <person name="Li P."/>
            <person name="You F.M."/>
            <person name="Luo M.C."/>
            <person name="Dvorak J."/>
        </authorList>
    </citation>
    <scope>NUCLEOTIDE SEQUENCE [LARGE SCALE GENOMIC DNA]</scope>
    <source>
        <strain evidence="2">cv. AL8/78</strain>
    </source>
</reference>
<feature type="region of interest" description="Disordered" evidence="1">
    <location>
        <begin position="1"/>
        <end position="24"/>
    </location>
</feature>
<reference evidence="3" key="2">
    <citation type="journal article" date="2017" name="Nat. Plants">
        <title>The Aegilops tauschii genome reveals multiple impacts of transposons.</title>
        <authorList>
            <person name="Zhao G."/>
            <person name="Zou C."/>
            <person name="Li K."/>
            <person name="Wang K."/>
            <person name="Li T."/>
            <person name="Gao L."/>
            <person name="Zhang X."/>
            <person name="Wang H."/>
            <person name="Yang Z."/>
            <person name="Liu X."/>
            <person name="Jiang W."/>
            <person name="Mao L."/>
            <person name="Kong X."/>
            <person name="Jiao Y."/>
            <person name="Jia J."/>
        </authorList>
    </citation>
    <scope>NUCLEOTIDE SEQUENCE [LARGE SCALE GENOMIC DNA]</scope>
    <source>
        <strain evidence="3">cv. AL8/78</strain>
    </source>
</reference>
<proteinExistence type="predicted"/>
<dbReference type="AlphaFoldDB" id="A0A453CPV1"/>
<evidence type="ECO:0000313" key="2">
    <source>
        <dbReference type="EnsemblPlants" id="AET2Gv20915400.1"/>
    </source>
</evidence>
<reference evidence="2" key="3">
    <citation type="journal article" date="2017" name="Nature">
        <title>Genome sequence of the progenitor of the wheat D genome Aegilops tauschii.</title>
        <authorList>
            <person name="Luo M.C."/>
            <person name="Gu Y.Q."/>
            <person name="Puiu D."/>
            <person name="Wang H."/>
            <person name="Twardziok S.O."/>
            <person name="Deal K.R."/>
            <person name="Huo N."/>
            <person name="Zhu T."/>
            <person name="Wang L."/>
            <person name="Wang Y."/>
            <person name="McGuire P.E."/>
            <person name="Liu S."/>
            <person name="Long H."/>
            <person name="Ramasamy R.K."/>
            <person name="Rodriguez J.C."/>
            <person name="Van S.L."/>
            <person name="Yuan L."/>
            <person name="Wang Z."/>
            <person name="Xia Z."/>
            <person name="Xiao L."/>
            <person name="Anderson O.D."/>
            <person name="Ouyang S."/>
            <person name="Liang Y."/>
            <person name="Zimin A.V."/>
            <person name="Pertea G."/>
            <person name="Qi P."/>
            <person name="Bennetzen J.L."/>
            <person name="Dai X."/>
            <person name="Dawson M.W."/>
            <person name="Muller H.G."/>
            <person name="Kugler K."/>
            <person name="Rivarola-Duarte L."/>
            <person name="Spannagl M."/>
            <person name="Mayer K.F.X."/>
            <person name="Lu F.H."/>
            <person name="Bevan M.W."/>
            <person name="Leroy P."/>
            <person name="Li P."/>
            <person name="You F.M."/>
            <person name="Sun Q."/>
            <person name="Liu Z."/>
            <person name="Lyons E."/>
            <person name="Wicker T."/>
            <person name="Salzberg S.L."/>
            <person name="Devos K.M."/>
            <person name="Dvorak J."/>
        </authorList>
    </citation>
    <scope>NUCLEOTIDE SEQUENCE [LARGE SCALE GENOMIC DNA]</scope>
    <source>
        <strain evidence="2">cv. AL8/78</strain>
    </source>
</reference>
<evidence type="ECO:0000313" key="3">
    <source>
        <dbReference type="Proteomes" id="UP000015105"/>
    </source>
</evidence>
<protein>
    <submittedName>
        <fullName evidence="2">Uncharacterized protein</fullName>
    </submittedName>
</protein>
<accession>A0A453CPV1</accession>
<reference evidence="2" key="4">
    <citation type="submission" date="2019-03" db="UniProtKB">
        <authorList>
            <consortium name="EnsemblPlants"/>
        </authorList>
    </citation>
    <scope>IDENTIFICATION</scope>
</reference>
<dbReference type="EnsemblPlants" id="AET2Gv20915400.1">
    <property type="protein sequence ID" value="AET2Gv20915400.1"/>
    <property type="gene ID" value="AET2Gv20915400"/>
</dbReference>
<dbReference type="Gramene" id="AET2Gv20915400.1">
    <property type="protein sequence ID" value="AET2Gv20915400.1"/>
    <property type="gene ID" value="AET2Gv20915400"/>
</dbReference>
<reference evidence="3" key="1">
    <citation type="journal article" date="2014" name="Science">
        <title>Ancient hybridizations among the ancestral genomes of bread wheat.</title>
        <authorList>
            <consortium name="International Wheat Genome Sequencing Consortium,"/>
            <person name="Marcussen T."/>
            <person name="Sandve S.R."/>
            <person name="Heier L."/>
            <person name="Spannagl M."/>
            <person name="Pfeifer M."/>
            <person name="Jakobsen K.S."/>
            <person name="Wulff B.B."/>
            <person name="Steuernagel B."/>
            <person name="Mayer K.F."/>
            <person name="Olsen O.A."/>
        </authorList>
    </citation>
    <scope>NUCLEOTIDE SEQUENCE [LARGE SCALE GENOMIC DNA]</scope>
    <source>
        <strain evidence="3">cv. AL8/78</strain>
    </source>
</reference>
<dbReference type="Proteomes" id="UP000015105">
    <property type="component" value="Chromosome 2D"/>
</dbReference>